<feature type="compositionally biased region" description="Gly residues" evidence="1">
    <location>
        <begin position="78"/>
        <end position="98"/>
    </location>
</feature>
<evidence type="ECO:0000256" key="1">
    <source>
        <dbReference type="SAM" id="MobiDB-lite"/>
    </source>
</evidence>
<feature type="compositionally biased region" description="Low complexity" evidence="1">
    <location>
        <begin position="99"/>
        <end position="115"/>
    </location>
</feature>
<reference evidence="3" key="1">
    <citation type="submission" date="2016-10" db="EMBL/GenBank/DDBJ databases">
        <authorList>
            <person name="Varghese N."/>
            <person name="Submissions S."/>
        </authorList>
    </citation>
    <scope>NUCLEOTIDE SEQUENCE [LARGE SCALE GENOMIC DNA]</scope>
    <source>
        <strain evidence="3">DC30,IBRC 10041,KCTC 4046</strain>
    </source>
</reference>
<feature type="region of interest" description="Disordered" evidence="1">
    <location>
        <begin position="248"/>
        <end position="312"/>
    </location>
</feature>
<dbReference type="RefSeq" id="WP_176819476.1">
    <property type="nucleotide sequence ID" value="NZ_FNPC01000005.1"/>
</dbReference>
<organism evidence="2 3">
    <name type="scientific">Halopenitus persicus</name>
    <dbReference type="NCBI Taxonomy" id="1048396"/>
    <lineage>
        <taxon>Archaea</taxon>
        <taxon>Methanobacteriati</taxon>
        <taxon>Methanobacteriota</taxon>
        <taxon>Stenosarchaea group</taxon>
        <taxon>Halobacteria</taxon>
        <taxon>Halobacteriales</taxon>
        <taxon>Haloferacaceae</taxon>
        <taxon>Halopenitus</taxon>
    </lineage>
</organism>
<dbReference type="PROSITE" id="PS51318">
    <property type="entry name" value="TAT"/>
    <property type="match status" value="1"/>
</dbReference>
<gene>
    <name evidence="2" type="ORF">SAMN05216564_105225</name>
</gene>
<feature type="compositionally biased region" description="Polar residues" evidence="1">
    <location>
        <begin position="31"/>
        <end position="48"/>
    </location>
</feature>
<dbReference type="OrthoDB" id="242771at2157"/>
<name>A0A1H3K1T3_9EURY</name>
<dbReference type="Proteomes" id="UP000199079">
    <property type="component" value="Unassembled WGS sequence"/>
</dbReference>
<protein>
    <submittedName>
        <fullName evidence="2">Uncharacterized protein</fullName>
    </submittedName>
</protein>
<feature type="region of interest" description="Disordered" evidence="1">
    <location>
        <begin position="16"/>
        <end position="115"/>
    </location>
</feature>
<accession>A0A1H3K1T3</accession>
<sequence>MSPSRRRLLRTALSGIALGVGTAGCLDAADSGSTSDRPAGPNPSSGTETDPPVRKPRNPGGRSVLREADATGTPSTGSGNGNGSETGTGNGTRTGTGARGEPNSGPAASGPPVGAVPGAISRELIVDADRVPELAFADGVPADAAASARSFLEATDFETQSVFFRTFGIESCERFRIHSVSWERDHVEFEYCRELRPPDRACTADAWDAVGLFIRLPVTFRSPTALSGSGASGRSPCRNVDTRYDRIDANATVEGSPTVVDPTDAGSTDIGSTDDQPTDSATVTVGTSTASDTSNASTTATASDASDGGDGS</sequence>
<evidence type="ECO:0000313" key="2">
    <source>
        <dbReference type="EMBL" id="SDY46121.1"/>
    </source>
</evidence>
<proteinExistence type="predicted"/>
<dbReference type="EMBL" id="FNPC01000005">
    <property type="protein sequence ID" value="SDY46121.1"/>
    <property type="molecule type" value="Genomic_DNA"/>
</dbReference>
<evidence type="ECO:0000313" key="3">
    <source>
        <dbReference type="Proteomes" id="UP000199079"/>
    </source>
</evidence>
<keyword evidence="3" id="KW-1185">Reference proteome</keyword>
<dbReference type="PROSITE" id="PS51257">
    <property type="entry name" value="PROKAR_LIPOPROTEIN"/>
    <property type="match status" value="1"/>
</dbReference>
<feature type="compositionally biased region" description="Polar residues" evidence="1">
    <location>
        <begin position="265"/>
        <end position="275"/>
    </location>
</feature>
<dbReference type="InterPro" id="IPR006311">
    <property type="entry name" value="TAT_signal"/>
</dbReference>
<feature type="compositionally biased region" description="Low complexity" evidence="1">
    <location>
        <begin position="278"/>
        <end position="306"/>
    </location>
</feature>
<dbReference type="AlphaFoldDB" id="A0A1H3K1T3"/>